<reference evidence="2" key="1">
    <citation type="submission" date="2020-08" db="EMBL/GenBank/DDBJ databases">
        <title>Multicomponent nature underlies the extraordinary mechanical properties of spider dragline silk.</title>
        <authorList>
            <person name="Kono N."/>
            <person name="Nakamura H."/>
            <person name="Mori M."/>
            <person name="Yoshida Y."/>
            <person name="Ohtoshi R."/>
            <person name="Malay A.D."/>
            <person name="Moran D.A.P."/>
            <person name="Tomita M."/>
            <person name="Numata K."/>
            <person name="Arakawa K."/>
        </authorList>
    </citation>
    <scope>NUCLEOTIDE SEQUENCE</scope>
</reference>
<evidence type="ECO:0000256" key="1">
    <source>
        <dbReference type="SAM" id="MobiDB-lite"/>
    </source>
</evidence>
<dbReference type="AlphaFoldDB" id="A0A8X6NUC5"/>
<dbReference type="EMBL" id="BMAW01013153">
    <property type="protein sequence ID" value="GFT32351.1"/>
    <property type="molecule type" value="Genomic_DNA"/>
</dbReference>
<evidence type="ECO:0000313" key="2">
    <source>
        <dbReference type="EMBL" id="GFT32351.1"/>
    </source>
</evidence>
<accession>A0A8X6NUC5</accession>
<keyword evidence="3" id="KW-1185">Reference proteome</keyword>
<name>A0A8X6NUC5_NEPPI</name>
<gene>
    <name evidence="2" type="ORF">NPIL_341611</name>
</gene>
<dbReference type="Proteomes" id="UP000887013">
    <property type="component" value="Unassembled WGS sequence"/>
</dbReference>
<feature type="compositionally biased region" description="Basic residues" evidence="1">
    <location>
        <begin position="108"/>
        <end position="121"/>
    </location>
</feature>
<evidence type="ECO:0000313" key="3">
    <source>
        <dbReference type="Proteomes" id="UP000887013"/>
    </source>
</evidence>
<protein>
    <submittedName>
        <fullName evidence="2">Uncharacterized protein</fullName>
    </submittedName>
</protein>
<feature type="region of interest" description="Disordered" evidence="1">
    <location>
        <begin position="99"/>
        <end position="133"/>
    </location>
</feature>
<organism evidence="2 3">
    <name type="scientific">Nephila pilipes</name>
    <name type="common">Giant wood spider</name>
    <name type="synonym">Nephila maculata</name>
    <dbReference type="NCBI Taxonomy" id="299642"/>
    <lineage>
        <taxon>Eukaryota</taxon>
        <taxon>Metazoa</taxon>
        <taxon>Ecdysozoa</taxon>
        <taxon>Arthropoda</taxon>
        <taxon>Chelicerata</taxon>
        <taxon>Arachnida</taxon>
        <taxon>Araneae</taxon>
        <taxon>Araneomorphae</taxon>
        <taxon>Entelegynae</taxon>
        <taxon>Araneoidea</taxon>
        <taxon>Nephilidae</taxon>
        <taxon>Nephila</taxon>
    </lineage>
</organism>
<sequence length="133" mass="15422">MTGQEKNTDPLPFLVFREGSFQEEFVADCESSTLCPTHTIRRASRSSVNKDYVFVSVAISHEKKLDEIKNKRIFEEMSMKCHKENKKDTDHSMFFDTVALSSDEGRHTSRHPTRRRTRATGRRVDSRKPLTKS</sequence>
<feature type="compositionally biased region" description="Basic and acidic residues" evidence="1">
    <location>
        <begin position="122"/>
        <end position="133"/>
    </location>
</feature>
<proteinExistence type="predicted"/>
<comment type="caution">
    <text evidence="2">The sequence shown here is derived from an EMBL/GenBank/DDBJ whole genome shotgun (WGS) entry which is preliminary data.</text>
</comment>